<reference evidence="1 2" key="1">
    <citation type="submission" date="2015-11" db="EMBL/GenBank/DDBJ databases">
        <title>Expanding the genomic diversity of Burkholderia species for the development of highly accurate diagnostics.</title>
        <authorList>
            <person name="Sahl J."/>
            <person name="Keim P."/>
            <person name="Wagner D."/>
        </authorList>
    </citation>
    <scope>NUCLEOTIDE SEQUENCE [LARGE SCALE GENOMIC DNA]</scope>
    <source>
        <strain evidence="1 2">MSMB793WGS</strain>
    </source>
</reference>
<gene>
    <name evidence="1" type="ORF">WT83_28955</name>
</gene>
<protein>
    <recommendedName>
        <fullName evidence="3">Transposase</fullName>
    </recommendedName>
</protein>
<evidence type="ECO:0000313" key="1">
    <source>
        <dbReference type="EMBL" id="KWN05596.1"/>
    </source>
</evidence>
<dbReference type="AlphaFoldDB" id="A0A119VDJ2"/>
<evidence type="ECO:0008006" key="3">
    <source>
        <dbReference type="Google" id="ProtNLM"/>
    </source>
</evidence>
<proteinExistence type="predicted"/>
<accession>A0A119VDJ2</accession>
<sequence>MIATITRWRSRVFLSIPRKLKISFNLQDTTEVDFNGRGTAGHVSASDLRDDPERLPLGGLDAWMWARDPKGKQGKRDGVKRACAVKGYERITETATSLPQTRLVYVADREADMIALMVRAQQLDTPVDWPIRSPHDRALPEGARLWSAASEGKPIGEIAFTMGSRHGAKAREVRQHV</sequence>
<comment type="caution">
    <text evidence="1">The sequence shown here is derived from an EMBL/GenBank/DDBJ whole genome shotgun (WGS) entry which is preliminary data.</text>
</comment>
<dbReference type="Gene3D" id="3.90.350.10">
    <property type="entry name" value="Transposase Inhibitor Protein From Tn5, Chain A, domain 1"/>
    <property type="match status" value="1"/>
</dbReference>
<dbReference type="EMBL" id="LPLZ01000081">
    <property type="protein sequence ID" value="KWN05596.1"/>
    <property type="molecule type" value="Genomic_DNA"/>
</dbReference>
<evidence type="ECO:0000313" key="2">
    <source>
        <dbReference type="Proteomes" id="UP000068016"/>
    </source>
</evidence>
<organism evidence="1 2">
    <name type="scientific">Burkholderia territorii</name>
    <dbReference type="NCBI Taxonomy" id="1503055"/>
    <lineage>
        <taxon>Bacteria</taxon>
        <taxon>Pseudomonadati</taxon>
        <taxon>Pseudomonadota</taxon>
        <taxon>Betaproteobacteria</taxon>
        <taxon>Burkholderiales</taxon>
        <taxon>Burkholderiaceae</taxon>
        <taxon>Burkholderia</taxon>
        <taxon>Burkholderia cepacia complex</taxon>
    </lineage>
</organism>
<dbReference type="InterPro" id="IPR012337">
    <property type="entry name" value="RNaseH-like_sf"/>
</dbReference>
<dbReference type="Proteomes" id="UP000068016">
    <property type="component" value="Unassembled WGS sequence"/>
</dbReference>
<dbReference type="SUPFAM" id="SSF53098">
    <property type="entry name" value="Ribonuclease H-like"/>
    <property type="match status" value="1"/>
</dbReference>
<name>A0A119VDJ2_9BURK</name>